<organism evidence="6">
    <name type="scientific">Serpula lacrymans var. lacrymans (strain S7.3)</name>
    <name type="common">Dry rot fungus</name>
    <dbReference type="NCBI Taxonomy" id="936435"/>
    <lineage>
        <taxon>Eukaryota</taxon>
        <taxon>Fungi</taxon>
        <taxon>Dikarya</taxon>
        <taxon>Basidiomycota</taxon>
        <taxon>Agaricomycotina</taxon>
        <taxon>Agaricomycetes</taxon>
        <taxon>Agaricomycetidae</taxon>
        <taxon>Boletales</taxon>
        <taxon>Coniophorineae</taxon>
        <taxon>Serpulaceae</taxon>
        <taxon>Serpula</taxon>
    </lineage>
</organism>
<dbReference type="GO" id="GO:0000390">
    <property type="term" value="P:spliceosomal complex disassembly"/>
    <property type="evidence" value="ECO:0007669"/>
    <property type="project" value="InterPro"/>
</dbReference>
<comment type="similarity">
    <text evidence="1">Belongs to the TFP11/STIP family.</text>
</comment>
<dbReference type="InterPro" id="IPR000467">
    <property type="entry name" value="G_patch_dom"/>
</dbReference>
<keyword evidence="2" id="KW-0175">Coiled coil</keyword>
<dbReference type="AlphaFoldDB" id="F8QHE0"/>
<evidence type="ECO:0000313" key="5">
    <source>
        <dbReference type="EMBL" id="EGN92250.1"/>
    </source>
</evidence>
<evidence type="ECO:0000259" key="4">
    <source>
        <dbReference type="PROSITE" id="PS50174"/>
    </source>
</evidence>
<evidence type="ECO:0000313" key="6">
    <source>
        <dbReference type="Proteomes" id="UP000008063"/>
    </source>
</evidence>
<dbReference type="PANTHER" id="PTHR23329:SF1">
    <property type="entry name" value="TUFTELIN-INTERACTING PROTEIN 11"/>
    <property type="match status" value="1"/>
</dbReference>
<evidence type="ECO:0000256" key="1">
    <source>
        <dbReference type="ARBA" id="ARBA00010900"/>
    </source>
</evidence>
<gene>
    <name evidence="5" type="ORF">SERLA73DRAFT_117569</name>
</gene>
<dbReference type="STRING" id="936435.F8QHE0"/>
<feature type="domain" description="G-patch" evidence="4">
    <location>
        <begin position="1"/>
        <end position="36"/>
    </location>
</feature>
<dbReference type="InterPro" id="IPR022783">
    <property type="entry name" value="GCFC_dom"/>
</dbReference>
<dbReference type="FunCoup" id="F8QHE0">
    <property type="interactions" value="628"/>
</dbReference>
<dbReference type="GO" id="GO:0003676">
    <property type="term" value="F:nucleic acid binding"/>
    <property type="evidence" value="ECO:0007669"/>
    <property type="project" value="InterPro"/>
</dbReference>
<dbReference type="Pfam" id="PF07842">
    <property type="entry name" value="GCFC"/>
    <property type="match status" value="1"/>
</dbReference>
<dbReference type="Proteomes" id="UP000008063">
    <property type="component" value="Unassembled WGS sequence"/>
</dbReference>
<evidence type="ECO:0000256" key="2">
    <source>
        <dbReference type="SAM" id="Coils"/>
    </source>
</evidence>
<accession>F8QHE0</accession>
<feature type="coiled-coil region" evidence="2">
    <location>
        <begin position="153"/>
        <end position="180"/>
    </location>
</feature>
<dbReference type="PANTHER" id="PTHR23329">
    <property type="entry name" value="TUFTELIN-INTERACTING PROTEIN 11-RELATED"/>
    <property type="match status" value="1"/>
</dbReference>
<sequence length="679" mass="77003">MGWEAGTGLGTTGEGIVIPVESKLRPKGMGIAFKGFKEKTEQSKLEARRRGEVVSDDEEVKPRKKKGDQQQKKSDAWKRPKKVKVKVEHKTYEQIVAEAGEEPASSNIGQIIDATGRTPREVASIADISLSSWTPSTDPTRIPEVRHNLRLIADACRTDLDGLAREAKALEERKKWIVQEDARLKKKVADEADLIARMQQVTLVVDEINSQAKELASVYEASLDVFSPHFSKLLTQFALEFDQYKLDEIVVAAITPIVRRTIAQWNPLQDPFGLVSTFRSWKQALKVNVVDETPKTQVDIYGARAAPPPILVEKPMTPFESLLWNVWLPKIRTCINNDWEPTDPHPAVKLYETWSTFLPPFVRDNMLDQLILPKVHKAVADWNPRRDSVSLQTLVFPWLPHLGLRVEDVMGDARRKVKSLLRSWTAKDEVPKDLGVWREVFDPTDWDNMILKNVIPKLGALLRDEFRINPRNQDMKPLERVISWTNLIRPSIFSQLLESEFFPKWLDVLHIWLIQPKVSFEEVAQWYSFWKGSFPESVQTMPDVARGFTRGLQLMNKAIELGPDAPTKLPRPDLRAEQVAASAAAAAKHSTPPVIARPARVQEITFRSIVEDFASLHNLLFMPAGRAHEKSRMPLFRVSSTVGGKGGLLVYIQDDAVWAPDGDEYRAITLEDMVLRANR</sequence>
<keyword evidence="6" id="KW-1185">Reference proteome</keyword>
<feature type="compositionally biased region" description="Basic and acidic residues" evidence="3">
    <location>
        <begin position="35"/>
        <end position="53"/>
    </location>
</feature>
<dbReference type="OMA" id="CEQDIIQ"/>
<dbReference type="InParanoid" id="F8QHE0"/>
<proteinExistence type="inferred from homology"/>
<evidence type="ECO:0000256" key="3">
    <source>
        <dbReference type="SAM" id="MobiDB-lite"/>
    </source>
</evidence>
<dbReference type="EMBL" id="GL945509">
    <property type="protein sequence ID" value="EGN92250.1"/>
    <property type="molecule type" value="Genomic_DNA"/>
</dbReference>
<dbReference type="eggNOG" id="KOG2184">
    <property type="taxonomic scope" value="Eukaryota"/>
</dbReference>
<dbReference type="OrthoDB" id="4822at2759"/>
<name>F8QHE0_SERL3</name>
<feature type="region of interest" description="Disordered" evidence="3">
    <location>
        <begin position="35"/>
        <end position="80"/>
    </location>
</feature>
<dbReference type="PROSITE" id="PS50174">
    <property type="entry name" value="G_PATCH"/>
    <property type="match status" value="1"/>
</dbReference>
<dbReference type="Pfam" id="PF01585">
    <property type="entry name" value="G-patch"/>
    <property type="match status" value="1"/>
</dbReference>
<reference evidence="6" key="1">
    <citation type="journal article" date="2011" name="Science">
        <title>The plant cell wall-decomposing machinery underlies the functional diversity of forest fungi.</title>
        <authorList>
            <person name="Eastwood D.C."/>
            <person name="Floudas D."/>
            <person name="Binder M."/>
            <person name="Majcherczyk A."/>
            <person name="Schneider P."/>
            <person name="Aerts A."/>
            <person name="Asiegbu F.O."/>
            <person name="Baker S.E."/>
            <person name="Barry K."/>
            <person name="Bendiksby M."/>
            <person name="Blumentritt M."/>
            <person name="Coutinho P.M."/>
            <person name="Cullen D."/>
            <person name="de Vries R.P."/>
            <person name="Gathman A."/>
            <person name="Goodell B."/>
            <person name="Henrissat B."/>
            <person name="Ihrmark K."/>
            <person name="Kauserud H."/>
            <person name="Kohler A."/>
            <person name="LaButti K."/>
            <person name="Lapidus A."/>
            <person name="Lavin J.L."/>
            <person name="Lee Y.-H."/>
            <person name="Lindquist E."/>
            <person name="Lilly W."/>
            <person name="Lucas S."/>
            <person name="Morin E."/>
            <person name="Murat C."/>
            <person name="Oguiza J.A."/>
            <person name="Park J."/>
            <person name="Pisabarro A.G."/>
            <person name="Riley R."/>
            <person name="Rosling A."/>
            <person name="Salamov A."/>
            <person name="Schmidt O."/>
            <person name="Schmutz J."/>
            <person name="Skrede I."/>
            <person name="Stenlid J."/>
            <person name="Wiebenga A."/>
            <person name="Xie X."/>
            <person name="Kuees U."/>
            <person name="Hibbett D.S."/>
            <person name="Hoffmeister D."/>
            <person name="Hoegberg N."/>
            <person name="Martin F."/>
            <person name="Grigoriev I.V."/>
            <person name="Watkinson S.C."/>
        </authorList>
    </citation>
    <scope>NUCLEOTIDE SEQUENCE [LARGE SCALE GENOMIC DNA]</scope>
    <source>
        <strain evidence="6">strain S7.3</strain>
    </source>
</reference>
<dbReference type="HOGENOM" id="CLU_007977_2_1_1"/>
<protein>
    <recommendedName>
        <fullName evidence="4">G-patch domain-containing protein</fullName>
    </recommendedName>
</protein>
<dbReference type="GO" id="GO:0071008">
    <property type="term" value="C:U2-type post-mRNA release spliceosomal complex"/>
    <property type="evidence" value="ECO:0007669"/>
    <property type="project" value="TreeGrafter"/>
</dbReference>
<dbReference type="InterPro" id="IPR045211">
    <property type="entry name" value="TFP11/STIP/Ntr1"/>
</dbReference>
<feature type="compositionally biased region" description="Basic and acidic residues" evidence="3">
    <location>
        <begin position="67"/>
        <end position="78"/>
    </location>
</feature>